<reference evidence="1 2" key="1">
    <citation type="submission" date="2019-06" db="EMBL/GenBank/DDBJ databases">
        <title>Persicimonas caeni gen. nov., sp. nov., a predatory bacterium isolated from solar saltern.</title>
        <authorList>
            <person name="Wang S."/>
        </authorList>
    </citation>
    <scope>NUCLEOTIDE SEQUENCE [LARGE SCALE GENOMIC DNA]</scope>
    <source>
        <strain evidence="1 2">YN101</strain>
    </source>
</reference>
<gene>
    <name evidence="1" type="ORF">FIV42_14425</name>
</gene>
<dbReference type="EMBL" id="CP041186">
    <property type="protein sequence ID" value="QDG51892.1"/>
    <property type="molecule type" value="Genomic_DNA"/>
</dbReference>
<name>A0A4Y6PU88_PERCE</name>
<evidence type="ECO:0000313" key="1">
    <source>
        <dbReference type="EMBL" id="QDG51892.1"/>
    </source>
</evidence>
<accession>A0A4Y6PU88</accession>
<dbReference type="PROSITE" id="PS51257">
    <property type="entry name" value="PROKAR_LIPOPROTEIN"/>
    <property type="match status" value="1"/>
</dbReference>
<sequence>MALMSRVFGPFNSLRIARSCAAGALVGFLIGGLACGEDDADSDSWNVGEPGAEERFDSLQTGIYRATLQIDVDECSPSIAELDAAYEDWPARLIPVNVSPSEADGQSTPSKDLQLLIPSPRHGEMIELVQGRISPSDLTDADPLFFEPVTFGGCENDVQNGVAVSIEQPGTLDINYYVDYQFAPGCSFGRWSPQLRCVEDFTFELEPIELCDAGCVAVGEFEPTSWEGFSPTYPSAVEATFGCECE</sequence>
<evidence type="ECO:0008006" key="3">
    <source>
        <dbReference type="Google" id="ProtNLM"/>
    </source>
</evidence>
<protein>
    <recommendedName>
        <fullName evidence="3">Lipoprotein</fullName>
    </recommendedName>
</protein>
<organism evidence="1 2">
    <name type="scientific">Persicimonas caeni</name>
    <dbReference type="NCBI Taxonomy" id="2292766"/>
    <lineage>
        <taxon>Bacteria</taxon>
        <taxon>Deltaproteobacteria</taxon>
        <taxon>Bradymonadales</taxon>
        <taxon>Bradymonadaceae</taxon>
        <taxon>Persicimonas</taxon>
    </lineage>
</organism>
<dbReference type="RefSeq" id="WP_141198372.1">
    <property type="nucleotide sequence ID" value="NZ_CP042468.1"/>
</dbReference>
<evidence type="ECO:0000313" key="2">
    <source>
        <dbReference type="Proteomes" id="UP000315995"/>
    </source>
</evidence>
<dbReference type="Proteomes" id="UP000315995">
    <property type="component" value="Chromosome"/>
</dbReference>
<accession>A0A5B8Y9T0</accession>
<keyword evidence="2" id="KW-1185">Reference proteome</keyword>
<dbReference type="AlphaFoldDB" id="A0A4Y6PU88"/>
<proteinExistence type="predicted"/>